<proteinExistence type="predicted"/>
<dbReference type="SUPFAM" id="SSF56112">
    <property type="entry name" value="Protein kinase-like (PK-like)"/>
    <property type="match status" value="1"/>
</dbReference>
<evidence type="ECO:0000256" key="2">
    <source>
        <dbReference type="ARBA" id="ARBA00022679"/>
    </source>
</evidence>
<dbReference type="GO" id="GO:0004674">
    <property type="term" value="F:protein serine/threonine kinase activity"/>
    <property type="evidence" value="ECO:0007669"/>
    <property type="project" value="UniProtKB-KW"/>
</dbReference>
<keyword evidence="8" id="KW-1185">Reference proteome</keyword>
<keyword evidence="3" id="KW-0547">Nucleotide-binding</keyword>
<dbReference type="PANTHER" id="PTHR24345:SF91">
    <property type="entry name" value="SERINE_THREONINE-PROTEIN KINASE PLK4"/>
    <property type="match status" value="1"/>
</dbReference>
<keyword evidence="4 7" id="KW-0418">Kinase</keyword>
<evidence type="ECO:0000313" key="8">
    <source>
        <dbReference type="Proteomes" id="UP000509658"/>
    </source>
</evidence>
<keyword evidence="5" id="KW-0067">ATP-binding</keyword>
<dbReference type="PROSITE" id="PS50011">
    <property type="entry name" value="PROTEIN_KINASE_DOM"/>
    <property type="match status" value="1"/>
</dbReference>
<feature type="domain" description="Protein kinase" evidence="6">
    <location>
        <begin position="13"/>
        <end position="293"/>
    </location>
</feature>
<protein>
    <submittedName>
        <fullName evidence="7">Serine/threonine protein kinase</fullName>
    </submittedName>
</protein>
<evidence type="ECO:0000256" key="3">
    <source>
        <dbReference type="ARBA" id="ARBA00022741"/>
    </source>
</evidence>
<dbReference type="GO" id="GO:0005524">
    <property type="term" value="F:ATP binding"/>
    <property type="evidence" value="ECO:0007669"/>
    <property type="project" value="UniProtKB-KW"/>
</dbReference>
<accession>A0A6N0HU02</accession>
<organism evidence="7 8">
    <name type="scientific">Candidatus Reidiella endopervernicosa</name>
    <dbReference type="NCBI Taxonomy" id="2738883"/>
    <lineage>
        <taxon>Bacteria</taxon>
        <taxon>Pseudomonadati</taxon>
        <taxon>Pseudomonadota</taxon>
        <taxon>Gammaproteobacteria</taxon>
        <taxon>Candidatus Reidiella</taxon>
    </lineage>
</organism>
<dbReference type="SMART" id="SM00220">
    <property type="entry name" value="S_TKc"/>
    <property type="match status" value="1"/>
</dbReference>
<evidence type="ECO:0000256" key="5">
    <source>
        <dbReference type="ARBA" id="ARBA00022840"/>
    </source>
</evidence>
<sequence length="397" mass="43840">MNVEAAALQLPGYEVGPVLYRSEGRVVYRARRLADGEEVAIETIDAEYPERHQVAGIRREGVIAQSLVDVAGVRRVHAVLSHGSGNLALVCELFDSPLSTHLVQTSSVGLPLAEVLDIALRLVRILGGIHDQNIVHKALTPENVLFDTASGAIALAGFGIASELDRERQSVQMSRRIEGSLPYISPEQTGRMNRDLDYRSDYYSLGVLLFELLTGQRPFQADTTLEWVHSHISRLPPAPHEISPELPEVLSAIVLKLLDKSPDVRYQSAEGLIDDLTRCADELATTGRVEPFLPGRHDVAQNFWCLTTSTGVNESWSSCSNCSRSRRPGARSSVWSTATPVSANRPWSTRSTARWYANAAFWPRASSSSSSTVRRTRRSQPPFVGWSSRCWLNRKSA</sequence>
<dbReference type="InterPro" id="IPR000719">
    <property type="entry name" value="Prot_kinase_dom"/>
</dbReference>
<dbReference type="KEGG" id="rev:HUE57_04485"/>
<reference evidence="7 8" key="1">
    <citation type="submission" date="2020-05" db="EMBL/GenBank/DDBJ databases">
        <title>Horizontal transmission and recombination maintain forever young bacterial symbiont genomes.</title>
        <authorList>
            <person name="Russell S.L."/>
            <person name="Pepper-Tunick E."/>
            <person name="Svedberg J."/>
            <person name="Byrne A."/>
            <person name="Ruelas Castillo J."/>
            <person name="Vollmers C."/>
            <person name="Beinart R.A."/>
            <person name="Corbett-Detig R."/>
        </authorList>
    </citation>
    <scope>NUCLEOTIDE SEQUENCE [LARGE SCALE GENOMIC DNA]</scope>
    <source>
        <strain evidence="7">Santa_Monica_outfall</strain>
    </source>
</reference>
<gene>
    <name evidence="7" type="ORF">HUE57_04485</name>
</gene>
<dbReference type="PANTHER" id="PTHR24345">
    <property type="entry name" value="SERINE/THREONINE-PROTEIN KINASE PLK"/>
    <property type="match status" value="1"/>
</dbReference>
<evidence type="ECO:0000256" key="4">
    <source>
        <dbReference type="ARBA" id="ARBA00022777"/>
    </source>
</evidence>
<evidence type="ECO:0000313" key="7">
    <source>
        <dbReference type="EMBL" id="QKQ25631.1"/>
    </source>
</evidence>
<dbReference type="EMBL" id="CP054491">
    <property type="protein sequence ID" value="QKQ25631.1"/>
    <property type="molecule type" value="Genomic_DNA"/>
</dbReference>
<keyword evidence="2" id="KW-0808">Transferase</keyword>
<keyword evidence="1 7" id="KW-0723">Serine/threonine-protein kinase</keyword>
<dbReference type="AlphaFoldDB" id="A0A6N0HU02"/>
<dbReference type="CDD" id="cd14014">
    <property type="entry name" value="STKc_PknB_like"/>
    <property type="match status" value="1"/>
</dbReference>
<name>A0A6N0HU02_9GAMM</name>
<evidence type="ECO:0000256" key="1">
    <source>
        <dbReference type="ARBA" id="ARBA00022527"/>
    </source>
</evidence>
<dbReference type="InterPro" id="IPR011009">
    <property type="entry name" value="Kinase-like_dom_sf"/>
</dbReference>
<dbReference type="Gene3D" id="1.10.510.10">
    <property type="entry name" value="Transferase(Phosphotransferase) domain 1"/>
    <property type="match status" value="1"/>
</dbReference>
<evidence type="ECO:0000259" key="6">
    <source>
        <dbReference type="PROSITE" id="PS50011"/>
    </source>
</evidence>
<dbReference type="Proteomes" id="UP000509658">
    <property type="component" value="Chromosome"/>
</dbReference>
<dbReference type="Pfam" id="PF00069">
    <property type="entry name" value="Pkinase"/>
    <property type="match status" value="1"/>
</dbReference>